<protein>
    <recommendedName>
        <fullName evidence="3">DUF4291 domain-containing protein</fullName>
    </recommendedName>
</protein>
<dbReference type="InterPro" id="IPR025633">
    <property type="entry name" value="DUF4291"/>
</dbReference>
<organism evidence="1 2">
    <name type="scientific">Streptomyces olivochromogenes</name>
    <dbReference type="NCBI Taxonomy" id="1963"/>
    <lineage>
        <taxon>Bacteria</taxon>
        <taxon>Bacillati</taxon>
        <taxon>Actinomycetota</taxon>
        <taxon>Actinomycetes</taxon>
        <taxon>Kitasatosporales</taxon>
        <taxon>Streptomycetaceae</taxon>
        <taxon>Streptomyces</taxon>
    </lineage>
</organism>
<dbReference type="EMBL" id="BDQI01000009">
    <property type="protein sequence ID" value="GAX53086.1"/>
    <property type="molecule type" value="Genomic_DNA"/>
</dbReference>
<sequence>MQADRDQWRAEVADCPVRVRWDPDRSIRLEAQPWRAIQVGLSGEAVDRYVDHWIVDMADVTELARSTHSAVLDGRTEEALRQLPA</sequence>
<evidence type="ECO:0000313" key="2">
    <source>
        <dbReference type="Proteomes" id="UP000217446"/>
    </source>
</evidence>
<accession>A0A250VG90</accession>
<gene>
    <name evidence="1" type="ORF">SO3561_04611</name>
</gene>
<name>A0A250VG90_STROL</name>
<reference evidence="2" key="1">
    <citation type="submission" date="2017-05" db="EMBL/GenBank/DDBJ databases">
        <title>Streptomyces olivochromogenes NBRC 3561 whole genome shotgun sequence.</title>
        <authorList>
            <person name="Dohra H."/>
            <person name="Kodani S."/>
        </authorList>
    </citation>
    <scope>NUCLEOTIDE SEQUENCE [LARGE SCALE GENOMIC DNA]</scope>
    <source>
        <strain evidence="2">NBRC 3561</strain>
    </source>
</reference>
<comment type="caution">
    <text evidence="1">The sequence shown here is derived from an EMBL/GenBank/DDBJ whole genome shotgun (WGS) entry which is preliminary data.</text>
</comment>
<dbReference type="Pfam" id="PF14124">
    <property type="entry name" value="DUF4291"/>
    <property type="match status" value="1"/>
</dbReference>
<dbReference type="STRING" id="1963.AQJ27_26710"/>
<dbReference type="AlphaFoldDB" id="A0A250VG90"/>
<dbReference type="PANTHER" id="PTHR38567">
    <property type="entry name" value="DUF4291 DOMAIN-CONTAINING PROTEIN"/>
    <property type="match status" value="1"/>
</dbReference>
<keyword evidence="2" id="KW-1185">Reference proteome</keyword>
<dbReference type="PANTHER" id="PTHR38567:SF1">
    <property type="entry name" value="DUF4291 DOMAIN-CONTAINING PROTEIN"/>
    <property type="match status" value="1"/>
</dbReference>
<evidence type="ECO:0008006" key="3">
    <source>
        <dbReference type="Google" id="ProtNLM"/>
    </source>
</evidence>
<dbReference type="Proteomes" id="UP000217446">
    <property type="component" value="Unassembled WGS sequence"/>
</dbReference>
<proteinExistence type="predicted"/>
<evidence type="ECO:0000313" key="1">
    <source>
        <dbReference type="EMBL" id="GAX53086.1"/>
    </source>
</evidence>